<evidence type="ECO:0000256" key="2">
    <source>
        <dbReference type="ARBA" id="ARBA00023125"/>
    </source>
</evidence>
<reference evidence="8 9" key="1">
    <citation type="submission" date="2020-12" db="EMBL/GenBank/DDBJ databases">
        <title>Concerted genomic and epigenomic changes stabilize Arabidopsis allopolyploids.</title>
        <authorList>
            <person name="Chen Z."/>
        </authorList>
    </citation>
    <scope>NUCLEOTIDE SEQUENCE [LARGE SCALE GENOMIC DNA]</scope>
    <source>
        <strain evidence="8">Allo738</strain>
        <tissue evidence="8">Leaf</tissue>
    </source>
</reference>
<dbReference type="GO" id="GO:0009909">
    <property type="term" value="P:regulation of flower development"/>
    <property type="evidence" value="ECO:0007669"/>
    <property type="project" value="UniProtKB-ARBA"/>
</dbReference>
<name>A0A8T2D7A8_9BRAS</name>
<gene>
    <name evidence="8" type="ORF">ISN45_At05g061410</name>
</gene>
<dbReference type="GO" id="GO:0005634">
    <property type="term" value="C:nucleus"/>
    <property type="evidence" value="ECO:0007669"/>
    <property type="project" value="InterPro"/>
</dbReference>
<keyword evidence="9" id="KW-1185">Reference proteome</keyword>
<dbReference type="FunFam" id="3.40.1810.10:FF:000020">
    <property type="entry name" value="MADS-box protein FLOWERING LOCUS C"/>
    <property type="match status" value="1"/>
</dbReference>
<dbReference type="Pfam" id="PF00319">
    <property type="entry name" value="SRF-TF"/>
    <property type="match status" value="1"/>
</dbReference>
<evidence type="ECO:0000313" key="8">
    <source>
        <dbReference type="EMBL" id="KAG7607349.1"/>
    </source>
</evidence>
<feature type="domain" description="K-box" evidence="7">
    <location>
        <begin position="87"/>
        <end position="180"/>
    </location>
</feature>
<dbReference type="PROSITE" id="PS51297">
    <property type="entry name" value="K_BOX"/>
    <property type="match status" value="1"/>
</dbReference>
<dbReference type="SMART" id="SM00432">
    <property type="entry name" value="MADS"/>
    <property type="match status" value="1"/>
</dbReference>
<sequence>MCRKSEAMGRRRVEIKRIENKSSRQVTFCKRRNGLMEKARQLSILCGSSVALFIVSSTGKLYNSSSGDSMAKIISRFKIQQADDPETLDLEDKTQDYLSHKELLEIVQSKIEEAKGDNVSIESLISMEEQLKSALSVIRARKTELLMELVKNLQDKEKLLKEKNKVLASEVGKLKKILETGDERAVMSPENSSGHSPPETLPLLK</sequence>
<dbReference type="InterPro" id="IPR002487">
    <property type="entry name" value="TF_Kbox"/>
</dbReference>
<dbReference type="EMBL" id="JAEFBK010000005">
    <property type="protein sequence ID" value="KAG7607349.1"/>
    <property type="molecule type" value="Genomic_DNA"/>
</dbReference>
<dbReference type="GO" id="GO:0003700">
    <property type="term" value="F:DNA-binding transcription factor activity"/>
    <property type="evidence" value="ECO:0007669"/>
    <property type="project" value="InterPro"/>
</dbReference>
<keyword evidence="3" id="KW-0804">Transcription</keyword>
<organism evidence="8 9">
    <name type="scientific">Arabidopsis thaliana x Arabidopsis arenosa</name>
    <dbReference type="NCBI Taxonomy" id="1240361"/>
    <lineage>
        <taxon>Eukaryota</taxon>
        <taxon>Viridiplantae</taxon>
        <taxon>Streptophyta</taxon>
        <taxon>Embryophyta</taxon>
        <taxon>Tracheophyta</taxon>
        <taxon>Spermatophyta</taxon>
        <taxon>Magnoliopsida</taxon>
        <taxon>eudicotyledons</taxon>
        <taxon>Gunneridae</taxon>
        <taxon>Pentapetalae</taxon>
        <taxon>rosids</taxon>
        <taxon>malvids</taxon>
        <taxon>Brassicales</taxon>
        <taxon>Brassicaceae</taxon>
        <taxon>Camelineae</taxon>
        <taxon>Arabidopsis</taxon>
    </lineage>
</organism>
<dbReference type="InterPro" id="IPR002100">
    <property type="entry name" value="TF_MADSbox"/>
</dbReference>
<evidence type="ECO:0000313" key="9">
    <source>
        <dbReference type="Proteomes" id="UP000694240"/>
    </source>
</evidence>
<keyword evidence="2" id="KW-0238">DNA-binding</keyword>
<dbReference type="InterPro" id="IPR050142">
    <property type="entry name" value="MADS-box/MEF2_TF"/>
</dbReference>
<comment type="caution">
    <text evidence="8">The sequence shown here is derived from an EMBL/GenBank/DDBJ whole genome shotgun (WGS) entry which is preliminary data.</text>
</comment>
<evidence type="ECO:0000256" key="5">
    <source>
        <dbReference type="SAM" id="MobiDB-lite"/>
    </source>
</evidence>
<dbReference type="PANTHER" id="PTHR48019">
    <property type="entry name" value="SERUM RESPONSE FACTOR HOMOLOG"/>
    <property type="match status" value="1"/>
</dbReference>
<dbReference type="PROSITE" id="PS50066">
    <property type="entry name" value="MADS_BOX_2"/>
    <property type="match status" value="1"/>
</dbReference>
<dbReference type="GO" id="GO:0046983">
    <property type="term" value="F:protein dimerization activity"/>
    <property type="evidence" value="ECO:0007669"/>
    <property type="project" value="InterPro"/>
</dbReference>
<dbReference type="AlphaFoldDB" id="A0A8T2D7A8"/>
<evidence type="ECO:0000256" key="1">
    <source>
        <dbReference type="ARBA" id="ARBA00023015"/>
    </source>
</evidence>
<evidence type="ECO:0000256" key="3">
    <source>
        <dbReference type="ARBA" id="ARBA00023163"/>
    </source>
</evidence>
<dbReference type="GO" id="GO:0003677">
    <property type="term" value="F:DNA binding"/>
    <property type="evidence" value="ECO:0007669"/>
    <property type="project" value="UniProtKB-KW"/>
</dbReference>
<keyword evidence="1" id="KW-0805">Transcription regulation</keyword>
<protein>
    <submittedName>
        <fullName evidence="8">Transcription factor MADS-box</fullName>
    </submittedName>
</protein>
<feature type="region of interest" description="Disordered" evidence="5">
    <location>
        <begin position="182"/>
        <end position="205"/>
    </location>
</feature>
<dbReference type="Pfam" id="PF01486">
    <property type="entry name" value="K-box"/>
    <property type="match status" value="1"/>
</dbReference>
<proteinExistence type="predicted"/>
<evidence type="ECO:0000256" key="4">
    <source>
        <dbReference type="ARBA" id="ARBA00023242"/>
    </source>
</evidence>
<feature type="domain" description="MADS-box" evidence="6">
    <location>
        <begin position="8"/>
        <end position="68"/>
    </location>
</feature>
<dbReference type="Proteomes" id="UP000694240">
    <property type="component" value="Chromosome 5"/>
</dbReference>
<accession>A0A8T2D7A8</accession>
<keyword evidence="4" id="KW-0539">Nucleus</keyword>
<evidence type="ECO:0000259" key="6">
    <source>
        <dbReference type="PROSITE" id="PS50066"/>
    </source>
</evidence>
<evidence type="ECO:0000259" key="7">
    <source>
        <dbReference type="PROSITE" id="PS51297"/>
    </source>
</evidence>